<name>A0A7W9ZJE4_NOVIT</name>
<keyword evidence="3" id="KW-0520">NAD</keyword>
<dbReference type="GO" id="GO:0050388">
    <property type="term" value="F:uronate dehydrogenase activity"/>
    <property type="evidence" value="ECO:0007669"/>
    <property type="project" value="UniProtKB-EC"/>
</dbReference>
<evidence type="ECO:0000256" key="2">
    <source>
        <dbReference type="ARBA" id="ARBA00023002"/>
    </source>
</evidence>
<feature type="domain" description="NAD-dependent epimerase/dehydratase" evidence="5">
    <location>
        <begin position="5"/>
        <end position="173"/>
    </location>
</feature>
<dbReference type="EC" id="1.1.1.203" evidence="6"/>
<evidence type="ECO:0000313" key="7">
    <source>
        <dbReference type="Proteomes" id="UP000544872"/>
    </source>
</evidence>
<dbReference type="SUPFAM" id="SSF51735">
    <property type="entry name" value="NAD(P)-binding Rossmann-fold domains"/>
    <property type="match status" value="1"/>
</dbReference>
<organism evidence="6 7">
    <name type="scientific">Novispirillum itersonii</name>
    <name type="common">Aquaspirillum itersonii</name>
    <dbReference type="NCBI Taxonomy" id="189"/>
    <lineage>
        <taxon>Bacteria</taxon>
        <taxon>Pseudomonadati</taxon>
        <taxon>Pseudomonadota</taxon>
        <taxon>Alphaproteobacteria</taxon>
        <taxon>Rhodospirillales</taxon>
        <taxon>Novispirillaceae</taxon>
        <taxon>Novispirillum</taxon>
    </lineage>
</organism>
<accession>A0A7W9ZJE4</accession>
<gene>
    <name evidence="6" type="ORF">FHS48_002771</name>
</gene>
<dbReference type="InterPro" id="IPR036291">
    <property type="entry name" value="NAD(P)-bd_dom_sf"/>
</dbReference>
<protein>
    <submittedName>
        <fullName evidence="6">Uronate dehydrogenase</fullName>
        <ecNumber evidence="6">1.1.1.203</ecNumber>
    </submittedName>
</protein>
<dbReference type="PANTHER" id="PTHR43103">
    <property type="entry name" value="NUCLEOSIDE-DIPHOSPHATE-SUGAR EPIMERASE"/>
    <property type="match status" value="1"/>
</dbReference>
<dbReference type="Gene3D" id="3.40.50.720">
    <property type="entry name" value="NAD(P)-binding Rossmann-like Domain"/>
    <property type="match status" value="1"/>
</dbReference>
<evidence type="ECO:0000313" key="6">
    <source>
        <dbReference type="EMBL" id="MBB6211334.1"/>
    </source>
</evidence>
<dbReference type="EMBL" id="JACIIX010000010">
    <property type="protein sequence ID" value="MBB6211334.1"/>
    <property type="molecule type" value="Genomic_DNA"/>
</dbReference>
<comment type="similarity">
    <text evidence="1">Belongs to the NAD(P)-dependent epimerase/dehydratase family.</text>
</comment>
<sequence>MQRLLMTGAGGIVGSMLRPHLRSVAPIVRLSDLKDPGPAEAGEEIMPADLADAAAVDRAVEGCDGIIHLGGMSLENSFEVILDANIRGTYHLYDAARRFGVKRVLFASSNHVIGFHERETLLDADSPPRPDSLYGVSKGYGELLARYYYDKFGIETAIVRIGSCFPEPRNRRMLATWLSVEDMAALVERVFTVDRLGCPIIYGASANRESWWDNRKTGYLGWVPQDNADRFRHLPHLSTPETDPEDPAVRYQGGAFVPAGMPDRRR</sequence>
<dbReference type="AlphaFoldDB" id="A0A7W9ZJE4"/>
<reference evidence="6 7" key="1">
    <citation type="submission" date="2020-08" db="EMBL/GenBank/DDBJ databases">
        <title>Genomic Encyclopedia of Type Strains, Phase IV (KMG-IV): sequencing the most valuable type-strain genomes for metagenomic binning, comparative biology and taxonomic classification.</title>
        <authorList>
            <person name="Goeker M."/>
        </authorList>
    </citation>
    <scope>NUCLEOTIDE SEQUENCE [LARGE SCALE GENOMIC DNA]</scope>
    <source>
        <strain evidence="6 7">DSM 11590</strain>
    </source>
</reference>
<comment type="caution">
    <text evidence="6">The sequence shown here is derived from an EMBL/GenBank/DDBJ whole genome shotgun (WGS) entry which is preliminary data.</text>
</comment>
<dbReference type="PANTHER" id="PTHR43103:SF5">
    <property type="entry name" value="4-EPIMERASE, PUTATIVE (AFU_ORTHOLOGUE AFUA_7G00360)-RELATED"/>
    <property type="match status" value="1"/>
</dbReference>
<evidence type="ECO:0000256" key="1">
    <source>
        <dbReference type="ARBA" id="ARBA00007637"/>
    </source>
</evidence>
<dbReference type="CDD" id="cd08946">
    <property type="entry name" value="SDR_e"/>
    <property type="match status" value="1"/>
</dbReference>
<keyword evidence="7" id="KW-1185">Reference proteome</keyword>
<dbReference type="Pfam" id="PF01370">
    <property type="entry name" value="Epimerase"/>
    <property type="match status" value="1"/>
</dbReference>
<dbReference type="Proteomes" id="UP000544872">
    <property type="component" value="Unassembled WGS sequence"/>
</dbReference>
<evidence type="ECO:0000256" key="4">
    <source>
        <dbReference type="SAM" id="MobiDB-lite"/>
    </source>
</evidence>
<proteinExistence type="inferred from homology"/>
<keyword evidence="2 6" id="KW-0560">Oxidoreductase</keyword>
<feature type="region of interest" description="Disordered" evidence="4">
    <location>
        <begin position="237"/>
        <end position="266"/>
    </location>
</feature>
<evidence type="ECO:0000256" key="3">
    <source>
        <dbReference type="ARBA" id="ARBA00023027"/>
    </source>
</evidence>
<dbReference type="InterPro" id="IPR001509">
    <property type="entry name" value="Epimerase_deHydtase"/>
</dbReference>
<evidence type="ECO:0000259" key="5">
    <source>
        <dbReference type="Pfam" id="PF01370"/>
    </source>
</evidence>
<dbReference type="RefSeq" id="WP_184264145.1">
    <property type="nucleotide sequence ID" value="NZ_JACIIX010000010.1"/>
</dbReference>